<gene>
    <name evidence="1" type="ORF">B1C78_13260</name>
</gene>
<evidence type="ECO:0008006" key="3">
    <source>
        <dbReference type="Google" id="ProtNLM"/>
    </source>
</evidence>
<comment type="caution">
    <text evidence="1">The sequence shown here is derived from an EMBL/GenBank/DDBJ whole genome shotgun (WGS) entry which is preliminary data.</text>
</comment>
<sequence length="177" mass="19662">MYQCGDVRVEARSSNGHLRLMLPDRNLDLQWHPDRSAYIADDNSVFRPHADGAELHLAGAGPVECSVTTARSPWVVARERGVHYRAVGQEPGWVVEVDGGIAPSMRVILDYGQRTLEVSTSRVLEMPEGFEGRADQKSVRLHIFREACHDSMSGEAFDTRAELHVGGRLYSGCGRFL</sequence>
<protein>
    <recommendedName>
        <fullName evidence="3">C-type lysozyme inhibitor domain-containing protein</fullName>
    </recommendedName>
</protein>
<keyword evidence="2" id="KW-1185">Reference proteome</keyword>
<evidence type="ECO:0000313" key="2">
    <source>
        <dbReference type="Proteomes" id="UP000189462"/>
    </source>
</evidence>
<dbReference type="AlphaFoldDB" id="A0A1V3NCT1"/>
<name>A0A1V3NCT1_9GAMM</name>
<reference evidence="1 2" key="1">
    <citation type="submission" date="2017-02" db="EMBL/GenBank/DDBJ databases">
        <title>Genomic diversity within the haloalkaliphilic genus Thioalkalivibrio.</title>
        <authorList>
            <person name="Ahn A.-C."/>
            <person name="Meier-Kolthoff J."/>
            <person name="Overmars L."/>
            <person name="Richter M."/>
            <person name="Woyke T."/>
            <person name="Sorokin D.Y."/>
            <person name="Muyzer G."/>
        </authorList>
    </citation>
    <scope>NUCLEOTIDE SEQUENCE [LARGE SCALE GENOMIC DNA]</scope>
    <source>
        <strain evidence="1 2">ALJD</strain>
    </source>
</reference>
<organism evidence="1 2">
    <name type="scientific">Thioalkalivibrio denitrificans</name>
    <dbReference type="NCBI Taxonomy" id="108003"/>
    <lineage>
        <taxon>Bacteria</taxon>
        <taxon>Pseudomonadati</taxon>
        <taxon>Pseudomonadota</taxon>
        <taxon>Gammaproteobacteria</taxon>
        <taxon>Chromatiales</taxon>
        <taxon>Ectothiorhodospiraceae</taxon>
        <taxon>Thioalkalivibrio</taxon>
    </lineage>
</organism>
<dbReference type="STRING" id="108003.B1C78_13260"/>
<dbReference type="EMBL" id="MVBK01000083">
    <property type="protein sequence ID" value="OOG22909.1"/>
    <property type="molecule type" value="Genomic_DNA"/>
</dbReference>
<evidence type="ECO:0000313" key="1">
    <source>
        <dbReference type="EMBL" id="OOG22909.1"/>
    </source>
</evidence>
<dbReference type="Proteomes" id="UP000189462">
    <property type="component" value="Unassembled WGS sequence"/>
</dbReference>
<accession>A0A1V3NCT1</accession>
<proteinExistence type="predicted"/>